<dbReference type="CDD" id="cd02859">
    <property type="entry name" value="E_set_AMPKbeta_like_N"/>
    <property type="match status" value="1"/>
</dbReference>
<evidence type="ECO:0000259" key="2">
    <source>
        <dbReference type="SMART" id="SM00642"/>
    </source>
</evidence>
<dbReference type="Gene3D" id="3.20.20.80">
    <property type="entry name" value="Glycosidases"/>
    <property type="match status" value="1"/>
</dbReference>
<dbReference type="SUPFAM" id="SSF81296">
    <property type="entry name" value="E set domains"/>
    <property type="match status" value="1"/>
</dbReference>
<feature type="domain" description="Glycosyl hydrolase family 13 catalytic" evidence="2">
    <location>
        <begin position="115"/>
        <end position="448"/>
    </location>
</feature>
<dbReference type="PIRSF" id="PIRSF000463">
    <property type="entry name" value="GlgB"/>
    <property type="match status" value="1"/>
</dbReference>
<dbReference type="InterPro" id="IPR004193">
    <property type="entry name" value="Glyco_hydro_13_N"/>
</dbReference>
<dbReference type="GO" id="GO:0005978">
    <property type="term" value="P:glycogen biosynthetic process"/>
    <property type="evidence" value="ECO:0007669"/>
    <property type="project" value="InterPro"/>
</dbReference>
<sequence length="538" mass="62996">MANLIEFELFAPYNEKATIKGSFSDWSDIEMEKDENGYFRTKVELEDGIYEYQFRVQSKSPFLDPDEWVEINDPYAKEINTESGNSVVRVKEGEKIIDTYVWKNDDHSLPKNEQLVIYELFVNKFSGNFKGIIEQLDYLSELGINAIQLIPIQAFPEDKKWGYTPRHYFAVEPRYGSSEDLKYLIDECHGKGIRVLLDCVFNHSDTENPLTQINHDYWYREQPNDPDHSWGPEFDYEYYDDNLDIKPAWQFIGDVVKFWVEEYHIDGFRYDAAKQIDNYDFLDWLSEQARNSTGDKPFFNTAEYIPENPQLAGFDRPVDACWHESFYQQAIVHICGDNYNFEDLKEVVNCKQQGYQGAISTINYISCHDHQSVFSELGDRNIFEEEAFQRAKLGAILLMTTVGVPLLWMGNEFGEYDADAESSINWNLLENESNKNLFETYQKLIRLKTQTNALHTDNIDFIHEDIDNKVLVYHRWDNEDSRVVVVLNFSGNSLSDYRIPNFPNSTDWNDYLNDEEYQASDNQLILDIGEYEGKILVS</sequence>
<dbReference type="InterPro" id="IPR014756">
    <property type="entry name" value="Ig_E-set"/>
</dbReference>
<dbReference type="Pfam" id="PF02922">
    <property type="entry name" value="CBM_48"/>
    <property type="match status" value="1"/>
</dbReference>
<dbReference type="Pfam" id="PF00128">
    <property type="entry name" value="Alpha-amylase"/>
    <property type="match status" value="1"/>
</dbReference>
<evidence type="ECO:0000313" key="4">
    <source>
        <dbReference type="Proteomes" id="UP000003781"/>
    </source>
</evidence>
<organism evidence="3 4">
    <name type="scientific">Crocosphaera chwakensis CCY0110</name>
    <dbReference type="NCBI Taxonomy" id="391612"/>
    <lineage>
        <taxon>Bacteria</taxon>
        <taxon>Bacillati</taxon>
        <taxon>Cyanobacteriota</taxon>
        <taxon>Cyanophyceae</taxon>
        <taxon>Oscillatoriophycideae</taxon>
        <taxon>Chroococcales</taxon>
        <taxon>Aphanothecaceae</taxon>
        <taxon>Crocosphaera</taxon>
        <taxon>Crocosphaera chwakensis</taxon>
    </lineage>
</organism>
<evidence type="ECO:0000313" key="3">
    <source>
        <dbReference type="EMBL" id="EAZ91171.1"/>
    </source>
</evidence>
<comment type="caution">
    <text evidence="3">The sequence shown here is derived from an EMBL/GenBank/DDBJ whole genome shotgun (WGS) entry which is preliminary data.</text>
</comment>
<dbReference type="eggNOG" id="COG0296">
    <property type="taxonomic scope" value="Bacteria"/>
</dbReference>
<accession>A3IQW6</accession>
<dbReference type="SMART" id="SM00642">
    <property type="entry name" value="Aamy"/>
    <property type="match status" value="1"/>
</dbReference>
<dbReference type="InterPro" id="IPR013783">
    <property type="entry name" value="Ig-like_fold"/>
</dbReference>
<dbReference type="EMBL" id="AAXW01000016">
    <property type="protein sequence ID" value="EAZ91171.1"/>
    <property type="molecule type" value="Genomic_DNA"/>
</dbReference>
<proteinExistence type="inferred from homology"/>
<protein>
    <recommendedName>
        <fullName evidence="2">Glycosyl hydrolase family 13 catalytic domain-containing protein</fullName>
    </recommendedName>
</protein>
<dbReference type="AlphaFoldDB" id="A3IQW6"/>
<dbReference type="SUPFAM" id="SSF51445">
    <property type="entry name" value="(Trans)glycosidases"/>
    <property type="match status" value="1"/>
</dbReference>
<dbReference type="Gene3D" id="2.60.40.1180">
    <property type="entry name" value="Golgi alpha-mannosidase II"/>
    <property type="match status" value="1"/>
</dbReference>
<dbReference type="CDD" id="cd11350">
    <property type="entry name" value="AmyAc_4"/>
    <property type="match status" value="1"/>
</dbReference>
<dbReference type="Proteomes" id="UP000003781">
    <property type="component" value="Unassembled WGS sequence"/>
</dbReference>
<gene>
    <name evidence="3" type="ORF">CY0110_12927</name>
</gene>
<name>A3IQW6_9CHRO</name>
<keyword evidence="4" id="KW-1185">Reference proteome</keyword>
<dbReference type="PANTHER" id="PTHR43002">
    <property type="entry name" value="GLYCOGEN DEBRANCHING ENZYME"/>
    <property type="match status" value="1"/>
</dbReference>
<dbReference type="InterPro" id="IPR006047">
    <property type="entry name" value="GH13_cat_dom"/>
</dbReference>
<dbReference type="InterPro" id="IPR013780">
    <property type="entry name" value="Glyco_hydro_b"/>
</dbReference>
<dbReference type="InterPro" id="IPR006048">
    <property type="entry name" value="A-amylase/branching_C"/>
</dbReference>
<dbReference type="SUPFAM" id="SSF51011">
    <property type="entry name" value="Glycosyl hydrolase domain"/>
    <property type="match status" value="1"/>
</dbReference>
<dbReference type="Pfam" id="PF02806">
    <property type="entry name" value="Alpha-amylase_C"/>
    <property type="match status" value="1"/>
</dbReference>
<dbReference type="GO" id="GO:0003844">
    <property type="term" value="F:1,4-alpha-glucan branching enzyme activity"/>
    <property type="evidence" value="ECO:0007669"/>
    <property type="project" value="InterPro"/>
</dbReference>
<dbReference type="Gene3D" id="2.60.40.10">
    <property type="entry name" value="Immunoglobulins"/>
    <property type="match status" value="1"/>
</dbReference>
<comment type="similarity">
    <text evidence="1">Belongs to the glycosyl hydrolase 13 family.</text>
</comment>
<evidence type="ECO:0000256" key="1">
    <source>
        <dbReference type="ARBA" id="ARBA00008061"/>
    </source>
</evidence>
<dbReference type="RefSeq" id="WP_008275781.1">
    <property type="nucleotide sequence ID" value="NZ_AAXW01000016.1"/>
</dbReference>
<dbReference type="GO" id="GO:0004553">
    <property type="term" value="F:hydrolase activity, hydrolyzing O-glycosyl compounds"/>
    <property type="evidence" value="ECO:0007669"/>
    <property type="project" value="InterPro"/>
</dbReference>
<reference evidence="3 4" key="1">
    <citation type="submission" date="2007-03" db="EMBL/GenBank/DDBJ databases">
        <authorList>
            <person name="Stal L."/>
            <person name="Ferriera S."/>
            <person name="Johnson J."/>
            <person name="Kravitz S."/>
            <person name="Beeson K."/>
            <person name="Sutton G."/>
            <person name="Rogers Y.-H."/>
            <person name="Friedman R."/>
            <person name="Frazier M."/>
            <person name="Venter J.C."/>
        </authorList>
    </citation>
    <scope>NUCLEOTIDE SEQUENCE [LARGE SCALE GENOMIC DNA]</scope>
    <source>
        <strain evidence="3 4">CCY0110</strain>
    </source>
</reference>
<dbReference type="GO" id="GO:0043169">
    <property type="term" value="F:cation binding"/>
    <property type="evidence" value="ECO:0007669"/>
    <property type="project" value="InterPro"/>
</dbReference>
<dbReference type="OrthoDB" id="9800174at2"/>
<dbReference type="InterPro" id="IPR037439">
    <property type="entry name" value="Branching_enzy"/>
</dbReference>
<dbReference type="InterPro" id="IPR017853">
    <property type="entry name" value="GH"/>
</dbReference>